<dbReference type="Proteomes" id="UP000002051">
    <property type="component" value="Chromosome 3"/>
</dbReference>
<keyword evidence="2" id="KW-0472">Membrane</keyword>
<keyword evidence="2 3" id="KW-0812">Transmembrane</keyword>
<dbReference type="EnsemblPlants" id="KEH35826">
    <property type="protein sequence ID" value="KEH35826"/>
    <property type="gene ID" value="MTR_3g103190"/>
</dbReference>
<reference evidence="4" key="5">
    <citation type="journal article" date="2018" name="Nat. Plants">
        <title>Whole-genome landscape of Medicago truncatula symbiotic genes.</title>
        <authorList>
            <person name="Pecrix Y."/>
            <person name="Gamas P."/>
            <person name="Carrere S."/>
        </authorList>
    </citation>
    <scope>NUCLEOTIDE SEQUENCE</scope>
    <source>
        <tissue evidence="4">Leaves</tissue>
    </source>
</reference>
<dbReference type="STRING" id="3880.A0A072V2E5"/>
<dbReference type="HOGENOM" id="CLU_085881_1_0_1"/>
<evidence type="ECO:0000256" key="2">
    <source>
        <dbReference type="SAM" id="Phobius"/>
    </source>
</evidence>
<dbReference type="EMBL" id="PSQE01000003">
    <property type="protein sequence ID" value="RHN70380.1"/>
    <property type="molecule type" value="Genomic_DNA"/>
</dbReference>
<dbReference type="OrthoDB" id="1932497at2759"/>
<feature type="region of interest" description="Disordered" evidence="1">
    <location>
        <begin position="17"/>
        <end position="42"/>
    </location>
</feature>
<dbReference type="Proteomes" id="UP000265566">
    <property type="component" value="Chromosome 3"/>
</dbReference>
<dbReference type="InterPro" id="IPR045880">
    <property type="entry name" value="ZCF37"/>
</dbReference>
<dbReference type="PANTHER" id="PTHR35275">
    <property type="entry name" value="ZCF37"/>
    <property type="match status" value="1"/>
</dbReference>
<protein>
    <submittedName>
        <fullName evidence="3">Transmembrane protein, putative</fullName>
    </submittedName>
</protein>
<dbReference type="Gramene" id="rna18950">
    <property type="protein sequence ID" value="RHN70380.1"/>
    <property type="gene ID" value="gene18950"/>
</dbReference>
<evidence type="ECO:0000313" key="6">
    <source>
        <dbReference type="Proteomes" id="UP000002051"/>
    </source>
</evidence>
<reference evidence="3 6" key="1">
    <citation type="journal article" date="2011" name="Nature">
        <title>The Medicago genome provides insight into the evolution of rhizobial symbioses.</title>
        <authorList>
            <person name="Young N.D."/>
            <person name="Debelle F."/>
            <person name="Oldroyd G.E."/>
            <person name="Geurts R."/>
            <person name="Cannon S.B."/>
            <person name="Udvardi M.K."/>
            <person name="Benedito V.A."/>
            <person name="Mayer K.F."/>
            <person name="Gouzy J."/>
            <person name="Schoof H."/>
            <person name="Van de Peer Y."/>
            <person name="Proost S."/>
            <person name="Cook D.R."/>
            <person name="Meyers B.C."/>
            <person name="Spannagl M."/>
            <person name="Cheung F."/>
            <person name="De Mita S."/>
            <person name="Krishnakumar V."/>
            <person name="Gundlach H."/>
            <person name="Zhou S."/>
            <person name="Mudge J."/>
            <person name="Bharti A.K."/>
            <person name="Murray J.D."/>
            <person name="Naoumkina M.A."/>
            <person name="Rosen B."/>
            <person name="Silverstein K.A."/>
            <person name="Tang H."/>
            <person name="Rombauts S."/>
            <person name="Zhao P.X."/>
            <person name="Zhou P."/>
            <person name="Barbe V."/>
            <person name="Bardou P."/>
            <person name="Bechner M."/>
            <person name="Bellec A."/>
            <person name="Berger A."/>
            <person name="Berges H."/>
            <person name="Bidwell S."/>
            <person name="Bisseling T."/>
            <person name="Choisne N."/>
            <person name="Couloux A."/>
            <person name="Denny R."/>
            <person name="Deshpande S."/>
            <person name="Dai X."/>
            <person name="Doyle J.J."/>
            <person name="Dudez A.M."/>
            <person name="Farmer A.D."/>
            <person name="Fouteau S."/>
            <person name="Franken C."/>
            <person name="Gibelin C."/>
            <person name="Gish J."/>
            <person name="Goldstein S."/>
            <person name="Gonzalez A.J."/>
            <person name="Green P.J."/>
            <person name="Hallab A."/>
            <person name="Hartog M."/>
            <person name="Hua A."/>
            <person name="Humphray S.J."/>
            <person name="Jeong D.H."/>
            <person name="Jing Y."/>
            <person name="Jocker A."/>
            <person name="Kenton S.M."/>
            <person name="Kim D.J."/>
            <person name="Klee K."/>
            <person name="Lai H."/>
            <person name="Lang C."/>
            <person name="Lin S."/>
            <person name="Macmil S.L."/>
            <person name="Magdelenat G."/>
            <person name="Matthews L."/>
            <person name="McCorrison J."/>
            <person name="Monaghan E.L."/>
            <person name="Mun J.H."/>
            <person name="Najar F.Z."/>
            <person name="Nicholson C."/>
            <person name="Noirot C."/>
            <person name="O'Bleness M."/>
            <person name="Paule C.R."/>
            <person name="Poulain J."/>
            <person name="Prion F."/>
            <person name="Qin B."/>
            <person name="Qu C."/>
            <person name="Retzel E.F."/>
            <person name="Riddle C."/>
            <person name="Sallet E."/>
            <person name="Samain S."/>
            <person name="Samson N."/>
            <person name="Sanders I."/>
            <person name="Saurat O."/>
            <person name="Scarpelli C."/>
            <person name="Schiex T."/>
            <person name="Segurens B."/>
            <person name="Severin A.J."/>
            <person name="Sherrier D.J."/>
            <person name="Shi R."/>
            <person name="Sims S."/>
            <person name="Singer S.R."/>
            <person name="Sinharoy S."/>
            <person name="Sterck L."/>
            <person name="Viollet A."/>
            <person name="Wang B.B."/>
            <person name="Wang K."/>
            <person name="Wang M."/>
            <person name="Wang X."/>
            <person name="Warfsmann J."/>
            <person name="Weissenbach J."/>
            <person name="White D.D."/>
            <person name="White J.D."/>
            <person name="Wiley G.B."/>
            <person name="Wincker P."/>
            <person name="Xing Y."/>
            <person name="Yang L."/>
            <person name="Yao Z."/>
            <person name="Ying F."/>
            <person name="Zhai J."/>
            <person name="Zhou L."/>
            <person name="Zuber A."/>
            <person name="Denarie J."/>
            <person name="Dixon R.A."/>
            <person name="May G.D."/>
            <person name="Schwartz D.C."/>
            <person name="Rogers J."/>
            <person name="Quetier F."/>
            <person name="Town C.D."/>
            <person name="Roe B.A."/>
        </authorList>
    </citation>
    <scope>NUCLEOTIDE SEQUENCE [LARGE SCALE GENOMIC DNA]</scope>
    <source>
        <strain evidence="3">A17</strain>
        <strain evidence="5 6">cv. Jemalong A17</strain>
    </source>
</reference>
<sequence length="232" mass="26885">MLNHLVCGNFQPQLEDDIPCSSPKSKSKRKDNNRDNNPYASRGLDKFSTLLSELDQRRKKVYSQMNPHDISFVRFTYSSDDFVPIVVKVKVKNNNHHKSEEQVKVRRVTSFSEPMDQKHVEETKQPKLEIYHHDNDVKNASSKIESFGFSLNILKRPSFYVPAVVIFILLLLTVFGRSFATLCTCIVWYMVPVLKDSSKEKNMIKKKDYVTEGLLSPRGDKRSGKHCQQKSW</sequence>
<dbReference type="ExpressionAtlas" id="A0A072V2E5">
    <property type="expression patterns" value="differential"/>
</dbReference>
<evidence type="ECO:0000256" key="1">
    <source>
        <dbReference type="SAM" id="MobiDB-lite"/>
    </source>
</evidence>
<dbReference type="PANTHER" id="PTHR35275:SF1">
    <property type="entry name" value="OS07G0585900 PROTEIN"/>
    <property type="match status" value="1"/>
</dbReference>
<accession>A0A072V2E5</accession>
<keyword evidence="6" id="KW-1185">Reference proteome</keyword>
<evidence type="ECO:0000313" key="4">
    <source>
        <dbReference type="EMBL" id="RHN70380.1"/>
    </source>
</evidence>
<reference evidence="7" key="4">
    <citation type="journal article" date="2018" name="Nat. Plants">
        <title>Whole-genome landscape of Medicago truncatula symbiotic genes.</title>
        <authorList>
            <person name="Pecrix Y."/>
            <person name="Staton S.E."/>
            <person name="Sallet E."/>
            <person name="Lelandais-Briere C."/>
            <person name="Moreau S."/>
            <person name="Carrere S."/>
            <person name="Blein T."/>
            <person name="Jardinaud M.F."/>
            <person name="Latrasse D."/>
            <person name="Zouine M."/>
            <person name="Zahm M."/>
            <person name="Kreplak J."/>
            <person name="Mayjonade B."/>
            <person name="Satge C."/>
            <person name="Perez M."/>
            <person name="Cauet S."/>
            <person name="Marande W."/>
            <person name="Chantry-Darmon C."/>
            <person name="Lopez-Roques C."/>
            <person name="Bouchez O."/>
            <person name="Berard A."/>
            <person name="Debelle F."/>
            <person name="Munos S."/>
            <person name="Bendahmane A."/>
            <person name="Berges H."/>
            <person name="Niebel A."/>
            <person name="Buitink J."/>
            <person name="Frugier F."/>
            <person name="Benhamed M."/>
            <person name="Crespi M."/>
            <person name="Gouzy J."/>
            <person name="Gamas P."/>
        </authorList>
    </citation>
    <scope>NUCLEOTIDE SEQUENCE [LARGE SCALE GENOMIC DNA]</scope>
    <source>
        <strain evidence="7">cv. Jemalong A17</strain>
    </source>
</reference>
<feature type="transmembrane region" description="Helical" evidence="2">
    <location>
        <begin position="159"/>
        <end position="191"/>
    </location>
</feature>
<name>A0A072V2E5_MEDTR</name>
<reference evidence="5" key="3">
    <citation type="submission" date="2015-04" db="UniProtKB">
        <authorList>
            <consortium name="EnsemblPlants"/>
        </authorList>
    </citation>
    <scope>IDENTIFICATION</scope>
    <source>
        <strain evidence="5">cv. Jemalong A17</strain>
    </source>
</reference>
<gene>
    <name evidence="5" type="primary">25489970</name>
    <name evidence="3" type="ordered locus">MTR_3g103190</name>
    <name evidence="4" type="ORF">MtrunA17_Chr3g0134881</name>
</gene>
<keyword evidence="2" id="KW-1133">Transmembrane helix</keyword>
<dbReference type="EMBL" id="CM001219">
    <property type="protein sequence ID" value="KEH35826.1"/>
    <property type="molecule type" value="Genomic_DNA"/>
</dbReference>
<dbReference type="KEGG" id="mtr:25489970"/>
<reference evidence="3 6" key="2">
    <citation type="journal article" date="2014" name="BMC Genomics">
        <title>An improved genome release (version Mt4.0) for the model legume Medicago truncatula.</title>
        <authorList>
            <person name="Tang H."/>
            <person name="Krishnakumar V."/>
            <person name="Bidwell S."/>
            <person name="Rosen B."/>
            <person name="Chan A."/>
            <person name="Zhou S."/>
            <person name="Gentzbittel L."/>
            <person name="Childs K.L."/>
            <person name="Yandell M."/>
            <person name="Gundlach H."/>
            <person name="Mayer K.F."/>
            <person name="Schwartz D.C."/>
            <person name="Town C.D."/>
        </authorList>
    </citation>
    <scope>GENOME REANNOTATION</scope>
    <source>
        <strain evidence="3">A17</strain>
        <strain evidence="5 6">cv. Jemalong A17</strain>
    </source>
</reference>
<proteinExistence type="predicted"/>
<evidence type="ECO:0000313" key="5">
    <source>
        <dbReference type="EnsemblPlants" id="KEH35826"/>
    </source>
</evidence>
<evidence type="ECO:0000313" key="3">
    <source>
        <dbReference type="EMBL" id="KEH35826.1"/>
    </source>
</evidence>
<dbReference type="AlphaFoldDB" id="A0A072V2E5"/>
<organism evidence="3 6">
    <name type="scientific">Medicago truncatula</name>
    <name type="common">Barrel medic</name>
    <name type="synonym">Medicago tribuloides</name>
    <dbReference type="NCBI Taxonomy" id="3880"/>
    <lineage>
        <taxon>Eukaryota</taxon>
        <taxon>Viridiplantae</taxon>
        <taxon>Streptophyta</taxon>
        <taxon>Embryophyta</taxon>
        <taxon>Tracheophyta</taxon>
        <taxon>Spermatophyta</taxon>
        <taxon>Magnoliopsida</taxon>
        <taxon>eudicotyledons</taxon>
        <taxon>Gunneridae</taxon>
        <taxon>Pentapetalae</taxon>
        <taxon>rosids</taxon>
        <taxon>fabids</taxon>
        <taxon>Fabales</taxon>
        <taxon>Fabaceae</taxon>
        <taxon>Papilionoideae</taxon>
        <taxon>50 kb inversion clade</taxon>
        <taxon>NPAAA clade</taxon>
        <taxon>Hologalegina</taxon>
        <taxon>IRL clade</taxon>
        <taxon>Trifolieae</taxon>
        <taxon>Medicago</taxon>
    </lineage>
</organism>
<evidence type="ECO:0000313" key="7">
    <source>
        <dbReference type="Proteomes" id="UP000265566"/>
    </source>
</evidence>